<accession>A0AAD9V0K8</accession>
<sequence>MRGYLFQYGLMKDFTLFTSLVINDKLLCVTVEITSEDITNTDRVKDFVFTSNLSKMEVFIRLNEARADFAHKLSNCDTC</sequence>
<reference evidence="1" key="1">
    <citation type="journal article" date="2023" name="G3 (Bethesda)">
        <title>Whole genome assembly and annotation of the endangered Caribbean coral Acropora cervicornis.</title>
        <authorList>
            <person name="Selwyn J.D."/>
            <person name="Vollmer S.V."/>
        </authorList>
    </citation>
    <scope>NUCLEOTIDE SEQUENCE</scope>
    <source>
        <strain evidence="1">K2</strain>
    </source>
</reference>
<dbReference type="EMBL" id="JARQWQ010000053">
    <property type="protein sequence ID" value="KAK2556801.1"/>
    <property type="molecule type" value="Genomic_DNA"/>
</dbReference>
<reference evidence="1" key="2">
    <citation type="journal article" date="2023" name="Science">
        <title>Genomic signatures of disease resistance in endangered staghorn corals.</title>
        <authorList>
            <person name="Vollmer S.V."/>
            <person name="Selwyn J.D."/>
            <person name="Despard B.A."/>
            <person name="Roesel C.L."/>
        </authorList>
    </citation>
    <scope>NUCLEOTIDE SEQUENCE</scope>
    <source>
        <strain evidence="1">K2</strain>
    </source>
</reference>
<keyword evidence="2" id="KW-1185">Reference proteome</keyword>
<evidence type="ECO:0000313" key="2">
    <source>
        <dbReference type="Proteomes" id="UP001249851"/>
    </source>
</evidence>
<organism evidence="1 2">
    <name type="scientific">Acropora cervicornis</name>
    <name type="common">Staghorn coral</name>
    <dbReference type="NCBI Taxonomy" id="6130"/>
    <lineage>
        <taxon>Eukaryota</taxon>
        <taxon>Metazoa</taxon>
        <taxon>Cnidaria</taxon>
        <taxon>Anthozoa</taxon>
        <taxon>Hexacorallia</taxon>
        <taxon>Scleractinia</taxon>
        <taxon>Astrocoeniina</taxon>
        <taxon>Acroporidae</taxon>
        <taxon>Acropora</taxon>
    </lineage>
</organism>
<comment type="caution">
    <text evidence="1">The sequence shown here is derived from an EMBL/GenBank/DDBJ whole genome shotgun (WGS) entry which is preliminary data.</text>
</comment>
<dbReference type="AlphaFoldDB" id="A0AAD9V0K8"/>
<protein>
    <submittedName>
        <fullName evidence="1">Uncharacterized protein</fullName>
    </submittedName>
</protein>
<dbReference type="Proteomes" id="UP001249851">
    <property type="component" value="Unassembled WGS sequence"/>
</dbReference>
<name>A0AAD9V0K8_ACRCE</name>
<proteinExistence type="predicted"/>
<evidence type="ECO:0000313" key="1">
    <source>
        <dbReference type="EMBL" id="KAK2556801.1"/>
    </source>
</evidence>
<gene>
    <name evidence="1" type="ORF">P5673_021008</name>
</gene>